<name>A0A938XUE2_9FIRM</name>
<evidence type="ECO:0000313" key="3">
    <source>
        <dbReference type="Proteomes" id="UP000774000"/>
    </source>
</evidence>
<protein>
    <submittedName>
        <fullName evidence="2">DNA binding CopG/RHH family protein</fullName>
    </submittedName>
</protein>
<evidence type="ECO:0000256" key="1">
    <source>
        <dbReference type="SAM" id="Coils"/>
    </source>
</evidence>
<accession>A0A938XUE2</accession>
<dbReference type="Proteomes" id="UP000774000">
    <property type="component" value="Unassembled WGS sequence"/>
</dbReference>
<proteinExistence type="predicted"/>
<sequence length="431" mass="51259">MRRENIREQFERGVYEEFSEHNHQQEREGIEKQLAEVEEELESIETRIKESAAERQKNQAAYENLEYQLQPELDKFLARVESLAEEEWHDLAAAPKQALRQELETLDEVEDDLNQQQQVVRKNFERYIRRLKNSNNPQIRQFIKNIEQIMQQGKIYNYDYVESRFLNILETFAKYKENYEREQKENEKNLEILAERSFRRAKVVYESIIELPKNSRIKIYDRNFQVIKIDWEAVLGEDGEEKIYEYLEQVLEDLQELKEEGAADDKLDQEMKERLKVHNLINIIAPIEECRIRVWKPRSEEVIRQSQLDYFDWSAVARWSGGESYSVYMTMFMILVSYIRKQIEGRSDVCKTIIADNPFGKASSAHILNTVFEIAAANKIQLICLTAHRQESILLRFPVAYSLQLRSVMGREVMQHDRLESGFYNVSGMEE</sequence>
<reference evidence="2" key="1">
    <citation type="submission" date="2021-01" db="EMBL/GenBank/DDBJ databases">
        <title>Genomic Encyclopedia of Type Strains, Phase IV (KMG-IV): sequencing the most valuable type-strain genomes for metagenomic binning, comparative biology and taxonomic classification.</title>
        <authorList>
            <person name="Goeker M."/>
        </authorList>
    </citation>
    <scope>NUCLEOTIDE SEQUENCE</scope>
    <source>
        <strain evidence="2">DSM 23230</strain>
    </source>
</reference>
<evidence type="ECO:0000313" key="2">
    <source>
        <dbReference type="EMBL" id="MBM7558089.1"/>
    </source>
</evidence>
<dbReference type="EMBL" id="JAFBDQ010000025">
    <property type="protein sequence ID" value="MBM7558089.1"/>
    <property type="molecule type" value="Genomic_DNA"/>
</dbReference>
<dbReference type="AlphaFoldDB" id="A0A938XUE2"/>
<dbReference type="RefSeq" id="WP_204703088.1">
    <property type="nucleotide sequence ID" value="NZ_JAFBDQ010000025.1"/>
</dbReference>
<gene>
    <name evidence="2" type="ORF">JOC47_002959</name>
</gene>
<comment type="caution">
    <text evidence="2">The sequence shown here is derived from an EMBL/GenBank/DDBJ whole genome shotgun (WGS) entry which is preliminary data.</text>
</comment>
<feature type="coiled-coil region" evidence="1">
    <location>
        <begin position="20"/>
        <end position="54"/>
    </location>
</feature>
<organism evidence="2 3">
    <name type="scientific">Halanaerobacter jeridensis</name>
    <dbReference type="NCBI Taxonomy" id="706427"/>
    <lineage>
        <taxon>Bacteria</taxon>
        <taxon>Bacillati</taxon>
        <taxon>Bacillota</taxon>
        <taxon>Clostridia</taxon>
        <taxon>Halanaerobiales</taxon>
        <taxon>Halobacteroidaceae</taxon>
        <taxon>Halanaerobacter</taxon>
    </lineage>
</organism>
<keyword evidence="1" id="KW-0175">Coiled coil</keyword>
<keyword evidence="3" id="KW-1185">Reference proteome</keyword>